<accession>A0A126UYB9</accession>
<sequence length="101" mass="11130">MMNETSDMKPSKIPANAALLLIFVIVSVVLKFVAGPMGLIGLAVVLVWAVKLLIDFVRWLRTEKNTRPKMTFPKKTALAVLVVLLAVGYFAYLIARDLATL</sequence>
<evidence type="ECO:0000313" key="2">
    <source>
        <dbReference type="EMBL" id="AML51063.1"/>
    </source>
</evidence>
<feature type="transmembrane region" description="Helical" evidence="1">
    <location>
        <begin position="39"/>
        <end position="57"/>
    </location>
</feature>
<reference evidence="2 3" key="1">
    <citation type="submission" date="2016-02" db="EMBL/GenBank/DDBJ databases">
        <title>Complete genome sequence of Halocynthiibacter arcticus PAMC 20958t from arctic marine sediment.</title>
        <authorList>
            <person name="Lee Y.M."/>
            <person name="Baek K."/>
            <person name="Lee H.K."/>
            <person name="Shin S.C."/>
        </authorList>
    </citation>
    <scope>NUCLEOTIDE SEQUENCE [LARGE SCALE GENOMIC DNA]</scope>
    <source>
        <strain evidence="2">PAMC 20958</strain>
    </source>
</reference>
<evidence type="ECO:0000256" key="1">
    <source>
        <dbReference type="SAM" id="Phobius"/>
    </source>
</evidence>
<keyword evidence="1" id="KW-0472">Membrane</keyword>
<name>A0A126UYB9_9RHOB</name>
<dbReference type="AlphaFoldDB" id="A0A126UYB9"/>
<feature type="transmembrane region" description="Helical" evidence="1">
    <location>
        <begin position="12"/>
        <end position="33"/>
    </location>
</feature>
<evidence type="ECO:0000313" key="3">
    <source>
        <dbReference type="Proteomes" id="UP000070371"/>
    </source>
</evidence>
<organism evidence="2 3">
    <name type="scientific">Falsihalocynthiibacter arcticus</name>
    <dbReference type="NCBI Taxonomy" id="1579316"/>
    <lineage>
        <taxon>Bacteria</taxon>
        <taxon>Pseudomonadati</taxon>
        <taxon>Pseudomonadota</taxon>
        <taxon>Alphaproteobacteria</taxon>
        <taxon>Rhodobacterales</taxon>
        <taxon>Roseobacteraceae</taxon>
        <taxon>Falsihalocynthiibacter</taxon>
    </lineage>
</organism>
<feature type="transmembrane region" description="Helical" evidence="1">
    <location>
        <begin position="77"/>
        <end position="95"/>
    </location>
</feature>
<gene>
    <name evidence="2" type="ORF">RC74_07050</name>
</gene>
<protein>
    <submittedName>
        <fullName evidence="2">Uncharacterized protein</fullName>
    </submittedName>
</protein>
<proteinExistence type="predicted"/>
<dbReference type="KEGG" id="hat:RC74_07050"/>
<keyword evidence="1" id="KW-0812">Transmembrane</keyword>
<keyword evidence="1" id="KW-1133">Transmembrane helix</keyword>
<keyword evidence="3" id="KW-1185">Reference proteome</keyword>
<dbReference type="Proteomes" id="UP000070371">
    <property type="component" value="Chromosome"/>
</dbReference>
<dbReference type="EMBL" id="CP014327">
    <property type="protein sequence ID" value="AML51063.1"/>
    <property type="molecule type" value="Genomic_DNA"/>
</dbReference>